<sequence length="32" mass="3139">TVVTPVEANGLNGVDPRACAGSFPTDGANVPI</sequence>
<accession>A0A392QM71</accession>
<reference evidence="1 2" key="1">
    <citation type="journal article" date="2018" name="Front. Plant Sci.">
        <title>Red Clover (Trifolium pratense) and Zigzag Clover (T. medium) - A Picture of Genomic Similarities and Differences.</title>
        <authorList>
            <person name="Dluhosova J."/>
            <person name="Istvanek J."/>
            <person name="Nedelnik J."/>
            <person name="Repkova J."/>
        </authorList>
    </citation>
    <scope>NUCLEOTIDE SEQUENCE [LARGE SCALE GENOMIC DNA]</scope>
    <source>
        <strain evidence="2">cv. 10/8</strain>
        <tissue evidence="1">Leaf</tissue>
    </source>
</reference>
<evidence type="ECO:0000313" key="1">
    <source>
        <dbReference type="EMBL" id="MCI24952.1"/>
    </source>
</evidence>
<proteinExistence type="predicted"/>
<protein>
    <submittedName>
        <fullName evidence="1">Uncharacterized protein</fullName>
    </submittedName>
</protein>
<name>A0A392QM71_9FABA</name>
<comment type="caution">
    <text evidence="1">The sequence shown here is derived from an EMBL/GenBank/DDBJ whole genome shotgun (WGS) entry which is preliminary data.</text>
</comment>
<keyword evidence="2" id="KW-1185">Reference proteome</keyword>
<dbReference type="Proteomes" id="UP000265520">
    <property type="component" value="Unassembled WGS sequence"/>
</dbReference>
<feature type="non-terminal residue" evidence="1">
    <location>
        <position position="1"/>
    </location>
</feature>
<organism evidence="1 2">
    <name type="scientific">Trifolium medium</name>
    <dbReference type="NCBI Taxonomy" id="97028"/>
    <lineage>
        <taxon>Eukaryota</taxon>
        <taxon>Viridiplantae</taxon>
        <taxon>Streptophyta</taxon>
        <taxon>Embryophyta</taxon>
        <taxon>Tracheophyta</taxon>
        <taxon>Spermatophyta</taxon>
        <taxon>Magnoliopsida</taxon>
        <taxon>eudicotyledons</taxon>
        <taxon>Gunneridae</taxon>
        <taxon>Pentapetalae</taxon>
        <taxon>rosids</taxon>
        <taxon>fabids</taxon>
        <taxon>Fabales</taxon>
        <taxon>Fabaceae</taxon>
        <taxon>Papilionoideae</taxon>
        <taxon>50 kb inversion clade</taxon>
        <taxon>NPAAA clade</taxon>
        <taxon>Hologalegina</taxon>
        <taxon>IRL clade</taxon>
        <taxon>Trifolieae</taxon>
        <taxon>Trifolium</taxon>
    </lineage>
</organism>
<dbReference type="AlphaFoldDB" id="A0A392QM71"/>
<evidence type="ECO:0000313" key="2">
    <source>
        <dbReference type="Proteomes" id="UP000265520"/>
    </source>
</evidence>
<dbReference type="EMBL" id="LXQA010144485">
    <property type="protein sequence ID" value="MCI24952.1"/>
    <property type="molecule type" value="Genomic_DNA"/>
</dbReference>